<keyword evidence="2" id="KW-1185">Reference proteome</keyword>
<accession>A0A448P0R0</accession>
<gene>
    <name evidence="1" type="ORF">NCTC13652_02001</name>
</gene>
<protein>
    <submittedName>
        <fullName evidence="1">Uncharacterized protein</fullName>
    </submittedName>
</protein>
<name>A0A448P0R0_9ACTN</name>
<evidence type="ECO:0000313" key="2">
    <source>
        <dbReference type="Proteomes" id="UP000277858"/>
    </source>
</evidence>
<proteinExistence type="predicted"/>
<reference evidence="1 2" key="1">
    <citation type="submission" date="2018-12" db="EMBL/GenBank/DDBJ databases">
        <authorList>
            <consortium name="Pathogen Informatics"/>
        </authorList>
    </citation>
    <scope>NUCLEOTIDE SEQUENCE [LARGE SCALE GENOMIC DNA]</scope>
    <source>
        <strain evidence="1 2">NCTC13652</strain>
    </source>
</reference>
<dbReference type="STRING" id="1122997.GCA_000425285_00319"/>
<organism evidence="1 2">
    <name type="scientific">Acidipropionibacterium jensenii</name>
    <dbReference type="NCBI Taxonomy" id="1749"/>
    <lineage>
        <taxon>Bacteria</taxon>
        <taxon>Bacillati</taxon>
        <taxon>Actinomycetota</taxon>
        <taxon>Actinomycetes</taxon>
        <taxon>Propionibacteriales</taxon>
        <taxon>Propionibacteriaceae</taxon>
        <taxon>Acidipropionibacterium</taxon>
    </lineage>
</organism>
<dbReference type="EMBL" id="LR134473">
    <property type="protein sequence ID" value="VEI03788.1"/>
    <property type="molecule type" value="Genomic_DNA"/>
</dbReference>
<dbReference type="AlphaFoldDB" id="A0A448P0R0"/>
<dbReference type="Proteomes" id="UP000277858">
    <property type="component" value="Chromosome"/>
</dbReference>
<dbReference type="RefSeq" id="WP_028702174.1">
    <property type="nucleotide sequence ID" value="NZ_JAKDOP010000048.1"/>
</dbReference>
<sequence>MRVQPFRAVSPAAVSCSVPALLLDGQRTGPDERPVDWTYISDFAITGQMSIDAARVAAESGLSADDGMTRLLAVLRVDCPSTGRRFLWAAPIGPDHPAAEITVKVPGGTAAQDLEVRYELVLDGPDGIAPDNRAAYLKGSRLFTGEEPFRFTLEGDDAVFPVEAVRFRGGEFPRDAAWLVKFSADDLNAPFLGSVRLFVNKDHPAAEALLGADNSIAQPIIIRDILTQMLVSVALTAGDEALDEFDEGSTGACLEELCASYLDTTLRGAVDVLTRDPGRLLALLQAGTGFLKELK</sequence>
<evidence type="ECO:0000313" key="1">
    <source>
        <dbReference type="EMBL" id="VEI03788.1"/>
    </source>
</evidence>
<dbReference type="OrthoDB" id="4871302at2"/>